<evidence type="ECO:0000256" key="4">
    <source>
        <dbReference type="ARBA" id="ARBA00023157"/>
    </source>
</evidence>
<evidence type="ECO:0000256" key="6">
    <source>
        <dbReference type="RuleBase" id="RU364065"/>
    </source>
</evidence>
<keyword evidence="3 6" id="KW-0249">Electron transport</keyword>
<accession>A0A0K6HUS2</accession>
<dbReference type="PRINTS" id="PR00160">
    <property type="entry name" value="GLUTAREDOXIN"/>
</dbReference>
<sequence length="87" mass="9645">MNKVRMYTSAVCPYCIRAKALLQKRGVAEIEEIRIDLDPGQRQHMMAATGRRTVPQIFIGDTHVGGCDDLYALDARGGLMPLLREAA</sequence>
<dbReference type="InterPro" id="IPR002109">
    <property type="entry name" value="Glutaredoxin"/>
</dbReference>
<dbReference type="EMBL" id="CYHF01000002">
    <property type="protein sequence ID" value="CUA94581.1"/>
    <property type="molecule type" value="Genomic_DNA"/>
</dbReference>
<keyword evidence="2 6" id="KW-0813">Transport</keyword>
<dbReference type="Pfam" id="PF00462">
    <property type="entry name" value="Glutaredoxin"/>
    <property type="match status" value="1"/>
</dbReference>
<evidence type="ECO:0000313" key="8">
    <source>
        <dbReference type="EMBL" id="CUA94581.1"/>
    </source>
</evidence>
<reference evidence="9" key="1">
    <citation type="submission" date="2015-08" db="EMBL/GenBank/DDBJ databases">
        <authorList>
            <person name="Varghese N."/>
        </authorList>
    </citation>
    <scope>NUCLEOTIDE SEQUENCE [LARGE SCALE GENOMIC DNA]</scope>
    <source>
        <strain evidence="9">DSM 18181</strain>
    </source>
</reference>
<dbReference type="Gene3D" id="3.40.30.10">
    <property type="entry name" value="Glutaredoxin"/>
    <property type="match status" value="1"/>
</dbReference>
<dbReference type="GO" id="GO:0045454">
    <property type="term" value="P:cell redox homeostasis"/>
    <property type="evidence" value="ECO:0007669"/>
    <property type="project" value="InterPro"/>
</dbReference>
<dbReference type="OrthoDB" id="9814618at2"/>
<dbReference type="AlphaFoldDB" id="A0A0K6HUS2"/>
<dbReference type="GO" id="GO:0015038">
    <property type="term" value="F:glutathione disulfide oxidoreductase activity"/>
    <property type="evidence" value="ECO:0007669"/>
    <property type="project" value="UniProtKB-UniRule"/>
</dbReference>
<evidence type="ECO:0000256" key="1">
    <source>
        <dbReference type="ARBA" id="ARBA00007787"/>
    </source>
</evidence>
<proteinExistence type="inferred from homology"/>
<keyword evidence="6" id="KW-0963">Cytoplasm</keyword>
<dbReference type="PROSITE" id="PS51354">
    <property type="entry name" value="GLUTAREDOXIN_2"/>
    <property type="match status" value="1"/>
</dbReference>
<dbReference type="PROSITE" id="PS00195">
    <property type="entry name" value="GLUTAREDOXIN_1"/>
    <property type="match status" value="1"/>
</dbReference>
<dbReference type="InterPro" id="IPR014025">
    <property type="entry name" value="Glutaredoxin_subgr"/>
</dbReference>
<protein>
    <recommendedName>
        <fullName evidence="6">Glutaredoxin</fullName>
    </recommendedName>
</protein>
<dbReference type="Proteomes" id="UP000183649">
    <property type="component" value="Unassembled WGS sequence"/>
</dbReference>
<evidence type="ECO:0000256" key="5">
    <source>
        <dbReference type="ARBA" id="ARBA00023284"/>
    </source>
</evidence>
<dbReference type="GO" id="GO:0034599">
    <property type="term" value="P:cellular response to oxidative stress"/>
    <property type="evidence" value="ECO:0007669"/>
    <property type="project" value="TreeGrafter"/>
</dbReference>
<name>A0A0K6HUS2_9BURK</name>
<dbReference type="RefSeq" id="WP_055449607.1">
    <property type="nucleotide sequence ID" value="NZ_CYHF01000002.1"/>
</dbReference>
<dbReference type="PANTHER" id="PTHR45694:SF18">
    <property type="entry name" value="GLUTAREDOXIN-1-RELATED"/>
    <property type="match status" value="1"/>
</dbReference>
<keyword evidence="9" id="KW-1185">Reference proteome</keyword>
<dbReference type="InterPro" id="IPR036249">
    <property type="entry name" value="Thioredoxin-like_sf"/>
</dbReference>
<comment type="function">
    <text evidence="6">Has a glutathione-disulfide oxidoreductase activity in the presence of NADPH and glutathione reductase. Reduces low molecular weight disulfides and proteins.</text>
</comment>
<dbReference type="InterPro" id="IPR011900">
    <property type="entry name" value="GRX_bact"/>
</dbReference>
<dbReference type="STRING" id="339866.GCA_001418255_00664"/>
<feature type="domain" description="Glutaredoxin" evidence="7">
    <location>
        <begin position="4"/>
        <end position="64"/>
    </location>
</feature>
<organism evidence="8 9">
    <name type="scientific">Thiomonas bhubaneswarensis</name>
    <dbReference type="NCBI Taxonomy" id="339866"/>
    <lineage>
        <taxon>Bacteria</taxon>
        <taxon>Pseudomonadati</taxon>
        <taxon>Pseudomonadota</taxon>
        <taxon>Betaproteobacteria</taxon>
        <taxon>Burkholderiales</taxon>
        <taxon>Thiomonas</taxon>
    </lineage>
</organism>
<dbReference type="SUPFAM" id="SSF52833">
    <property type="entry name" value="Thioredoxin-like"/>
    <property type="match status" value="1"/>
</dbReference>
<keyword evidence="5 6" id="KW-0676">Redox-active center</keyword>
<dbReference type="PANTHER" id="PTHR45694">
    <property type="entry name" value="GLUTAREDOXIN 2"/>
    <property type="match status" value="1"/>
</dbReference>
<comment type="similarity">
    <text evidence="1 6">Belongs to the glutaredoxin family.</text>
</comment>
<dbReference type="NCBIfam" id="TIGR02181">
    <property type="entry name" value="GRX_bact"/>
    <property type="match status" value="1"/>
</dbReference>
<keyword evidence="4" id="KW-1015">Disulfide bond</keyword>
<gene>
    <name evidence="8" type="ORF">Ga0061069_102140</name>
</gene>
<evidence type="ECO:0000256" key="3">
    <source>
        <dbReference type="ARBA" id="ARBA00022982"/>
    </source>
</evidence>
<evidence type="ECO:0000256" key="2">
    <source>
        <dbReference type="ARBA" id="ARBA00022448"/>
    </source>
</evidence>
<dbReference type="GO" id="GO:0005737">
    <property type="term" value="C:cytoplasm"/>
    <property type="evidence" value="ECO:0007669"/>
    <property type="project" value="TreeGrafter"/>
</dbReference>
<dbReference type="CDD" id="cd03418">
    <property type="entry name" value="GRX_GRXb_1_3_like"/>
    <property type="match status" value="1"/>
</dbReference>
<evidence type="ECO:0000313" key="9">
    <source>
        <dbReference type="Proteomes" id="UP000183649"/>
    </source>
</evidence>
<evidence type="ECO:0000259" key="7">
    <source>
        <dbReference type="Pfam" id="PF00462"/>
    </source>
</evidence>
<dbReference type="InterPro" id="IPR011767">
    <property type="entry name" value="GLR_AS"/>
</dbReference>